<dbReference type="Gene3D" id="3.20.20.80">
    <property type="entry name" value="Glycosidases"/>
    <property type="match status" value="2"/>
</dbReference>
<keyword evidence="6" id="KW-0378">Hydrolase</keyword>
<dbReference type="PANTHER" id="PTHR22600">
    <property type="entry name" value="BETA-HEXOSAMINIDASE"/>
    <property type="match status" value="1"/>
</dbReference>
<feature type="active site" evidence="12">
    <location>
        <position position="106"/>
    </location>
</feature>
<keyword evidence="9" id="KW-1015">Disulfide bond</keyword>
<dbReference type="GO" id="GO:0006689">
    <property type="term" value="P:ganglioside catabolic process"/>
    <property type="evidence" value="ECO:0007669"/>
    <property type="project" value="TreeGrafter"/>
</dbReference>
<organism evidence="14 15">
    <name type="scientific">Heterorhabditis bacteriophora</name>
    <name type="common">Entomopathogenic nematode worm</name>
    <dbReference type="NCBI Taxonomy" id="37862"/>
    <lineage>
        <taxon>Eukaryota</taxon>
        <taxon>Metazoa</taxon>
        <taxon>Ecdysozoa</taxon>
        <taxon>Nematoda</taxon>
        <taxon>Chromadorea</taxon>
        <taxon>Rhabditida</taxon>
        <taxon>Rhabditina</taxon>
        <taxon>Rhabditomorpha</taxon>
        <taxon>Strongyloidea</taxon>
        <taxon>Heterorhabditidae</taxon>
        <taxon>Heterorhabditis</taxon>
    </lineage>
</organism>
<dbReference type="SUPFAM" id="SSF55545">
    <property type="entry name" value="beta-N-acetylhexosaminidase-like domain"/>
    <property type="match status" value="1"/>
</dbReference>
<dbReference type="InterPro" id="IPR025705">
    <property type="entry name" value="Beta_hexosaminidase_sua/sub"/>
</dbReference>
<dbReference type="GO" id="GO:0030203">
    <property type="term" value="P:glycosaminoglycan metabolic process"/>
    <property type="evidence" value="ECO:0007669"/>
    <property type="project" value="TreeGrafter"/>
</dbReference>
<dbReference type="GO" id="GO:0046872">
    <property type="term" value="F:metal ion binding"/>
    <property type="evidence" value="ECO:0007669"/>
    <property type="project" value="UniProtKB-KW"/>
</dbReference>
<dbReference type="Pfam" id="PF13688">
    <property type="entry name" value="Reprolysin_5"/>
    <property type="match status" value="1"/>
</dbReference>
<dbReference type="GO" id="GO:0004563">
    <property type="term" value="F:beta-N-acetylhexosaminidase activity"/>
    <property type="evidence" value="ECO:0007669"/>
    <property type="project" value="UniProtKB-EC"/>
</dbReference>
<evidence type="ECO:0000256" key="4">
    <source>
        <dbReference type="ARBA" id="ARBA00022670"/>
    </source>
</evidence>
<dbReference type="Gene3D" id="3.40.390.10">
    <property type="entry name" value="Collagenase (Catalytic Domain)"/>
    <property type="match status" value="1"/>
</dbReference>
<dbReference type="Pfam" id="PF14845">
    <property type="entry name" value="Glycohydro_20b2"/>
    <property type="match status" value="1"/>
</dbReference>
<sequence length="722" mass="82717">MATEYLSFVDIAKGDYLSAQHSVSEYLTAMFEQMKIIYDDIEVLKQTIQLNMVGTFITIRFDLLSPRGDSSTQGMAYVGAICKFGESSSVVEDIGAAATALIAAHELGHSLGAFHDGNVESQECHSGQNYLMASTVSGTEDDRLFANSRIMSSCSIQSIEKNLVKPTIRCVYKQKSGDRRLKKKSLLEGGLKRKPGEMFTIHQQCQIAFGPHYGVCPNKEYFRIRDSCRRLWCKNRNLRRSEPCETRTYLPALDGTDCGLEKNVKISTQRPVLVTQKQNFDTIAKLKIFLEISDWFNNYYYFSGGVWPLPTTIHYDRYNHTLHPGQFHFTTKVRNCHIIDKAIARYHLLTFAGYDSTTYNDSPPTFSTLVISVKKGCDNNYPQLEMDESYSLSVDRNKGIGELAANEVWGALRGLETFSQLVFILNKNKFRIRTANVVDSPRFPHRGVMVDSSRHFLPVGVLLQNLDIMAQNKMNVLHWHLVDSEAFPYTSQKYPNLTLLGAYTPDKVYSIDDMKLVMEYARLRGIRVVPEFDTPGKAKGIIQEALALFKDNYMHFGGDEVYYDMKKCWLENPERKYAVRYMNYIKYGADWGYVDDDTNMRRRGMYYECDPTNFEGTEEQKCNKKRFEEIYPIYFSALVLGGEAVIFGEFIDGTNLIQILWPRASAVAERLWSDPSVTASADLAWPRLHEMRCRLIRRGFPAQPPNNPDYCPYEWNPPYQPI</sequence>
<comment type="caution">
    <text evidence="12">Lacks conserved residue(s) required for the propagation of feature annotation.</text>
</comment>
<dbReference type="Gene3D" id="3.40.1620.60">
    <property type="match status" value="1"/>
</dbReference>
<evidence type="ECO:0000256" key="11">
    <source>
        <dbReference type="ARBA" id="ARBA00023295"/>
    </source>
</evidence>
<dbReference type="GO" id="GO:0005975">
    <property type="term" value="P:carbohydrate metabolic process"/>
    <property type="evidence" value="ECO:0007669"/>
    <property type="project" value="InterPro"/>
</dbReference>
<dbReference type="InterPro" id="IPR017853">
    <property type="entry name" value="GH"/>
</dbReference>
<dbReference type="InterPro" id="IPR029018">
    <property type="entry name" value="Hex-like_dom2"/>
</dbReference>
<dbReference type="SUPFAM" id="SSF55486">
    <property type="entry name" value="Metalloproteases ('zincins'), catalytic domain"/>
    <property type="match status" value="1"/>
</dbReference>
<dbReference type="InterPro" id="IPR041645">
    <property type="entry name" value="ADAMTS_CR_2"/>
</dbReference>
<evidence type="ECO:0000256" key="2">
    <source>
        <dbReference type="ARBA" id="ARBA00006285"/>
    </source>
</evidence>
<evidence type="ECO:0000256" key="12">
    <source>
        <dbReference type="PROSITE-ProRule" id="PRU00276"/>
    </source>
</evidence>
<dbReference type="WBParaSite" id="Hba_18712">
    <property type="protein sequence ID" value="Hba_18712"/>
    <property type="gene ID" value="Hba_18712"/>
</dbReference>
<dbReference type="Pfam" id="PF00728">
    <property type="entry name" value="Glyco_hydro_20"/>
    <property type="match status" value="2"/>
</dbReference>
<dbReference type="InterPro" id="IPR001590">
    <property type="entry name" value="Peptidase_M12B"/>
</dbReference>
<evidence type="ECO:0000256" key="9">
    <source>
        <dbReference type="ARBA" id="ARBA00023157"/>
    </source>
</evidence>
<feature type="domain" description="Peptidase M12B" evidence="13">
    <location>
        <begin position="69"/>
        <end position="175"/>
    </location>
</feature>
<keyword evidence="4" id="KW-0645">Protease</keyword>
<comment type="catalytic activity">
    <reaction evidence="1">
        <text>Hydrolysis of terminal non-reducing N-acetyl-D-hexosamine residues in N-acetyl-beta-D-hexosaminides.</text>
        <dbReference type="EC" id="3.2.1.52"/>
    </reaction>
</comment>
<keyword evidence="5 12" id="KW-0479">Metal-binding</keyword>
<accession>A0A1I7XLQ8</accession>
<dbReference type="PANTHER" id="PTHR22600:SF21">
    <property type="entry name" value="BETA-HEXOSAMINIDASE A"/>
    <property type="match status" value="1"/>
</dbReference>
<dbReference type="Proteomes" id="UP000095283">
    <property type="component" value="Unplaced"/>
</dbReference>
<keyword evidence="8" id="KW-0482">Metalloprotease</keyword>
<dbReference type="Pfam" id="PF17771">
    <property type="entry name" value="ADAMTS_CR_2"/>
    <property type="match status" value="1"/>
</dbReference>
<dbReference type="EC" id="3.2.1.52" evidence="3"/>
<comment type="similarity">
    <text evidence="2">Belongs to the glycosyl hydrolase 20 family.</text>
</comment>
<dbReference type="InterPro" id="IPR029019">
    <property type="entry name" value="HEX_eukaryotic_N"/>
</dbReference>
<feature type="binding site" evidence="12">
    <location>
        <position position="109"/>
    </location>
    <ligand>
        <name>Zn(2+)</name>
        <dbReference type="ChEBI" id="CHEBI:29105"/>
        <note>catalytic</note>
    </ligand>
</feature>
<dbReference type="Gene3D" id="3.30.379.10">
    <property type="entry name" value="Chitobiase/beta-hexosaminidase domain 2-like"/>
    <property type="match status" value="1"/>
</dbReference>
<dbReference type="GO" id="GO:0006508">
    <property type="term" value="P:proteolysis"/>
    <property type="evidence" value="ECO:0007669"/>
    <property type="project" value="UniProtKB-KW"/>
</dbReference>
<name>A0A1I7XLQ8_HETBA</name>
<keyword evidence="11" id="KW-0326">Glycosidase</keyword>
<evidence type="ECO:0000313" key="14">
    <source>
        <dbReference type="Proteomes" id="UP000095283"/>
    </source>
</evidence>
<evidence type="ECO:0000256" key="1">
    <source>
        <dbReference type="ARBA" id="ARBA00001231"/>
    </source>
</evidence>
<protein>
    <recommendedName>
        <fullName evidence="3">beta-N-acetylhexosaminidase</fullName>
        <ecNumber evidence="3">3.2.1.52</ecNumber>
    </recommendedName>
</protein>
<evidence type="ECO:0000313" key="15">
    <source>
        <dbReference type="WBParaSite" id="Hba_18712"/>
    </source>
</evidence>
<dbReference type="SUPFAM" id="SSF51445">
    <property type="entry name" value="(Trans)glycosidases"/>
    <property type="match status" value="1"/>
</dbReference>
<dbReference type="GO" id="GO:0004222">
    <property type="term" value="F:metalloendopeptidase activity"/>
    <property type="evidence" value="ECO:0007669"/>
    <property type="project" value="InterPro"/>
</dbReference>
<evidence type="ECO:0000259" key="13">
    <source>
        <dbReference type="PROSITE" id="PS50215"/>
    </source>
</evidence>
<dbReference type="GO" id="GO:0005764">
    <property type="term" value="C:lysosome"/>
    <property type="evidence" value="ECO:0007669"/>
    <property type="project" value="TreeGrafter"/>
</dbReference>
<evidence type="ECO:0000256" key="3">
    <source>
        <dbReference type="ARBA" id="ARBA00012663"/>
    </source>
</evidence>
<dbReference type="PROSITE" id="PS50215">
    <property type="entry name" value="ADAM_MEPRO"/>
    <property type="match status" value="1"/>
</dbReference>
<keyword evidence="10" id="KW-0325">Glycoprotein</keyword>
<keyword evidence="7 12" id="KW-0862">Zinc</keyword>
<evidence type="ECO:0000256" key="8">
    <source>
        <dbReference type="ARBA" id="ARBA00023049"/>
    </source>
</evidence>
<dbReference type="InterPro" id="IPR015883">
    <property type="entry name" value="Glyco_hydro_20_cat"/>
</dbReference>
<dbReference type="AlphaFoldDB" id="A0A1I7XLQ8"/>
<keyword evidence="14" id="KW-1185">Reference proteome</keyword>
<dbReference type="GO" id="GO:0016020">
    <property type="term" value="C:membrane"/>
    <property type="evidence" value="ECO:0007669"/>
    <property type="project" value="TreeGrafter"/>
</dbReference>
<feature type="binding site" evidence="12">
    <location>
        <position position="105"/>
    </location>
    <ligand>
        <name>Zn(2+)</name>
        <dbReference type="ChEBI" id="CHEBI:29105"/>
        <note>catalytic</note>
    </ligand>
</feature>
<evidence type="ECO:0000256" key="7">
    <source>
        <dbReference type="ARBA" id="ARBA00022833"/>
    </source>
</evidence>
<proteinExistence type="inferred from homology"/>
<evidence type="ECO:0000256" key="5">
    <source>
        <dbReference type="ARBA" id="ARBA00022723"/>
    </source>
</evidence>
<evidence type="ECO:0000256" key="6">
    <source>
        <dbReference type="ARBA" id="ARBA00022801"/>
    </source>
</evidence>
<evidence type="ECO:0000256" key="10">
    <source>
        <dbReference type="ARBA" id="ARBA00023180"/>
    </source>
</evidence>
<dbReference type="InterPro" id="IPR024079">
    <property type="entry name" value="MetalloPept_cat_dom_sf"/>
</dbReference>
<reference evidence="15" key="1">
    <citation type="submission" date="2016-11" db="UniProtKB">
        <authorList>
            <consortium name="WormBaseParasite"/>
        </authorList>
    </citation>
    <scope>IDENTIFICATION</scope>
</reference>
<dbReference type="PRINTS" id="PR00738">
    <property type="entry name" value="GLHYDRLASE20"/>
</dbReference>
<feature type="binding site" evidence="12">
    <location>
        <position position="115"/>
    </location>
    <ligand>
        <name>Zn(2+)</name>
        <dbReference type="ChEBI" id="CHEBI:29105"/>
        <note>catalytic</note>
    </ligand>
</feature>